<organism evidence="3 4">
    <name type="scientific">Pestalotiopsis fici (strain W106-1 / CGMCC3.15140)</name>
    <dbReference type="NCBI Taxonomy" id="1229662"/>
    <lineage>
        <taxon>Eukaryota</taxon>
        <taxon>Fungi</taxon>
        <taxon>Dikarya</taxon>
        <taxon>Ascomycota</taxon>
        <taxon>Pezizomycotina</taxon>
        <taxon>Sordariomycetes</taxon>
        <taxon>Xylariomycetidae</taxon>
        <taxon>Amphisphaeriales</taxon>
        <taxon>Sporocadaceae</taxon>
        <taxon>Pestalotiopsis</taxon>
    </lineage>
</organism>
<evidence type="ECO:0000313" key="4">
    <source>
        <dbReference type="Proteomes" id="UP000030651"/>
    </source>
</evidence>
<proteinExistence type="predicted"/>
<reference evidence="4" key="1">
    <citation type="journal article" date="2015" name="BMC Genomics">
        <title>Genomic and transcriptomic analysis of the endophytic fungus Pestalotiopsis fici reveals its lifestyle and high potential for synthesis of natural products.</title>
        <authorList>
            <person name="Wang X."/>
            <person name="Zhang X."/>
            <person name="Liu L."/>
            <person name="Xiang M."/>
            <person name="Wang W."/>
            <person name="Sun X."/>
            <person name="Che Y."/>
            <person name="Guo L."/>
            <person name="Liu G."/>
            <person name="Guo L."/>
            <person name="Wang C."/>
            <person name="Yin W.B."/>
            <person name="Stadler M."/>
            <person name="Zhang X."/>
            <person name="Liu X."/>
        </authorList>
    </citation>
    <scope>NUCLEOTIDE SEQUENCE [LARGE SCALE GENOMIC DNA]</scope>
    <source>
        <strain evidence="4">W106-1 / CGMCC3.15140</strain>
    </source>
</reference>
<dbReference type="AlphaFoldDB" id="W3X3C1"/>
<name>W3X3C1_PESFW</name>
<dbReference type="HOGENOM" id="CLU_029370_1_0_1"/>
<keyword evidence="2" id="KW-0812">Transmembrane</keyword>
<evidence type="ECO:0000313" key="3">
    <source>
        <dbReference type="EMBL" id="ETS80633.1"/>
    </source>
</evidence>
<feature type="region of interest" description="Disordered" evidence="1">
    <location>
        <begin position="1"/>
        <end position="21"/>
    </location>
</feature>
<protein>
    <submittedName>
        <fullName evidence="3">Uncharacterized protein</fullName>
    </submittedName>
</protein>
<keyword evidence="4" id="KW-1185">Reference proteome</keyword>
<sequence length="624" mass="68969">MAEHRAISLHEPPTSPASQDTVVHQTEDMLTLKNDPSSDEINALESKHTMSTQARTLSNDSRYHEPASRSTKLQRTWLFVLTAMLATIAFAVVIIFVLSTYFAERASEKRQQLNNLMKVDASMTLSVLRASQGLLSVLMGLLLEEAFTLLQWDFLNRPNGLPYTSILILSPTTTAAGIFALAKSSVVAASAKCWAVLRLFLIAVVWLSGLVLFFNTSITTVYDTAYTYPVTAGVGPFNGSLVAPFKEFLHSLRPGYPYETLPYTYFAAAYTLVINPLLAVTVPPANCTGESCSSYLFSGGLEMVVPWVPQSYKEHSLVKVEKTPSIQVDFSSPIQDDPVFQDSDCDVFGQTGIAIGIRLCLDESPQKEGWIRAALYTCSRGIDNGSCTAHVPRPNITAEVSFYTLQTSLVASRLNYSILGVFDSTQPAQIYDLDLPAYRESLRWLLNFTAADLPAPSAIAQSFWGSQMQLSDPSTWGILAQNFQSILVFPFWLFNANNWGNTELKENVTVSTLPPDFYTQASLIEPYSKLDVDDTMFAIFLGFQSLAMGFVLCVLVWIWTGSRVPPKMSSFPLFDLSFRTERCNEVEIPNVAQADNSDIIQGVKDVRLMSLGVNQADASRKQSC</sequence>
<dbReference type="KEGG" id="pfy:PFICI_08162"/>
<feature type="transmembrane region" description="Helical" evidence="2">
    <location>
        <begin position="194"/>
        <end position="214"/>
    </location>
</feature>
<feature type="transmembrane region" description="Helical" evidence="2">
    <location>
        <begin position="77"/>
        <end position="102"/>
    </location>
</feature>
<dbReference type="eggNOG" id="ENOG502SKPB">
    <property type="taxonomic scope" value="Eukaryota"/>
</dbReference>
<dbReference type="InParanoid" id="W3X3C1"/>
<dbReference type="GeneID" id="19273175"/>
<evidence type="ECO:0000256" key="1">
    <source>
        <dbReference type="SAM" id="MobiDB-lite"/>
    </source>
</evidence>
<keyword evidence="2" id="KW-0472">Membrane</keyword>
<dbReference type="RefSeq" id="XP_007834934.1">
    <property type="nucleotide sequence ID" value="XM_007836743.1"/>
</dbReference>
<dbReference type="EMBL" id="KI912113">
    <property type="protein sequence ID" value="ETS80633.1"/>
    <property type="molecule type" value="Genomic_DNA"/>
</dbReference>
<accession>W3X3C1</accession>
<keyword evidence="2" id="KW-1133">Transmembrane helix</keyword>
<dbReference type="OrthoDB" id="5139479at2759"/>
<gene>
    <name evidence="3" type="ORF">PFICI_08162</name>
</gene>
<dbReference type="Proteomes" id="UP000030651">
    <property type="component" value="Unassembled WGS sequence"/>
</dbReference>
<feature type="transmembrane region" description="Helical" evidence="2">
    <location>
        <begin position="163"/>
        <end position="182"/>
    </location>
</feature>
<evidence type="ECO:0000256" key="2">
    <source>
        <dbReference type="SAM" id="Phobius"/>
    </source>
</evidence>
<feature type="transmembrane region" description="Helical" evidence="2">
    <location>
        <begin position="536"/>
        <end position="559"/>
    </location>
</feature>